<evidence type="ECO:0000313" key="9">
    <source>
        <dbReference type="Proteomes" id="UP001218034"/>
    </source>
</evidence>
<evidence type="ECO:0000256" key="4">
    <source>
        <dbReference type="ARBA" id="ARBA00022989"/>
    </source>
</evidence>
<dbReference type="GeneID" id="90590402"/>
<evidence type="ECO:0000259" key="7">
    <source>
        <dbReference type="Pfam" id="PF00482"/>
    </source>
</evidence>
<feature type="transmembrane region" description="Helical" evidence="6">
    <location>
        <begin position="65"/>
        <end position="85"/>
    </location>
</feature>
<evidence type="ECO:0000256" key="2">
    <source>
        <dbReference type="ARBA" id="ARBA00022475"/>
    </source>
</evidence>
<sequence>MSSNPFETDKASRVRQAFQAESIGAASNALFGPWIDKNGKYFDDLKEDLNHADMDVLFRTYISKMLFYSFGGFIAGFLGSLTYVLSMDTGLFESLRYLFGIPFAVSLMIFGMLYLYPSQRARKRQKSIEENLPFALNHLAAIATSGIPPSSMFELLSNFDEYGGISEEAEKITRRVNTFGEDLTTALREVADRSPNDDWSDVLYGILSTVQTGGSMEEFLDQKAEEALFDYKMQREKEIERLSTYASFYTAILIAAPVFLVTILSVMNLLGGQVMGFAIRDLMWMGVHVLIPGLNIVFILFLGLKVN</sequence>
<evidence type="ECO:0000256" key="6">
    <source>
        <dbReference type="SAM" id="Phobius"/>
    </source>
</evidence>
<keyword evidence="4 6" id="KW-1133">Transmembrane helix</keyword>
<feature type="transmembrane region" description="Helical" evidence="6">
    <location>
        <begin position="282"/>
        <end position="304"/>
    </location>
</feature>
<keyword evidence="8" id="KW-0282">Flagellum</keyword>
<proteinExistence type="predicted"/>
<evidence type="ECO:0000313" key="8">
    <source>
        <dbReference type="EMBL" id="WEL19959.1"/>
    </source>
</evidence>
<reference evidence="8 9" key="1">
    <citation type="submission" date="2022-09" db="EMBL/GenBank/DDBJ databases">
        <title>Xylan utilization by haloarchaea-nanohaloarchaea associations.</title>
        <authorList>
            <person name="Yakimov M."/>
        </authorList>
    </citation>
    <scope>NUCLEOTIDE SEQUENCE [LARGE SCALE GENOMIC DNA]</scope>
    <source>
        <strain evidence="8 9">SVXNc</strain>
    </source>
</reference>
<keyword evidence="2" id="KW-1003">Cell membrane</keyword>
<keyword evidence="8" id="KW-0966">Cell projection</keyword>
<evidence type="ECO:0000256" key="5">
    <source>
        <dbReference type="ARBA" id="ARBA00023136"/>
    </source>
</evidence>
<evidence type="ECO:0000256" key="1">
    <source>
        <dbReference type="ARBA" id="ARBA00004651"/>
    </source>
</evidence>
<organism evidence="8 9">
    <name type="scientific">Candidatus Nanohalococcus occultus</name>
    <dbReference type="NCBI Taxonomy" id="2978047"/>
    <lineage>
        <taxon>Archaea</taxon>
        <taxon>Candidatus Nanohalarchaeota</taxon>
        <taxon>Candidatus Nanohalarchaeota incertae sedis</taxon>
        <taxon>Candidatus Nanohalococcus</taxon>
    </lineage>
</organism>
<dbReference type="Pfam" id="PF00482">
    <property type="entry name" value="T2SSF"/>
    <property type="match status" value="1"/>
</dbReference>
<dbReference type="EMBL" id="CP104395">
    <property type="protein sequence ID" value="WEL19959.1"/>
    <property type="molecule type" value="Genomic_DNA"/>
</dbReference>
<keyword evidence="5 6" id="KW-0472">Membrane</keyword>
<keyword evidence="9" id="KW-1185">Reference proteome</keyword>
<dbReference type="PANTHER" id="PTHR35402:SF1">
    <property type="entry name" value="TYPE II SECRETION SYSTEM PROTEIN GSPF DOMAIN-CONTAINING PROTEIN"/>
    <property type="match status" value="1"/>
</dbReference>
<gene>
    <name evidence="8" type="primary">flaJ2</name>
    <name evidence="8" type="ORF">SVXNc_0964</name>
</gene>
<protein>
    <submittedName>
        <fullName evidence="8">Archaeal flagellar protein FlaJ</fullName>
    </submittedName>
</protein>
<dbReference type="InterPro" id="IPR018076">
    <property type="entry name" value="T2SS_GspF_dom"/>
</dbReference>
<dbReference type="Proteomes" id="UP001218034">
    <property type="component" value="Chromosome"/>
</dbReference>
<evidence type="ECO:0000256" key="3">
    <source>
        <dbReference type="ARBA" id="ARBA00022692"/>
    </source>
</evidence>
<feature type="transmembrane region" description="Helical" evidence="6">
    <location>
        <begin position="97"/>
        <end position="116"/>
    </location>
</feature>
<feature type="domain" description="Type II secretion system protein GspF" evidence="7">
    <location>
        <begin position="136"/>
        <end position="263"/>
    </location>
</feature>
<comment type="subcellular location">
    <subcellularLocation>
        <location evidence="1">Cell membrane</location>
        <topology evidence="1">Multi-pass membrane protein</topology>
    </subcellularLocation>
</comment>
<name>A0ABY8CK00_9ARCH</name>
<accession>A0ABY8CK00</accession>
<dbReference type="InterPro" id="IPR056569">
    <property type="entry name" value="ArlJ-like"/>
</dbReference>
<keyword evidence="8" id="KW-0969">Cilium</keyword>
<dbReference type="RefSeq" id="WP_347721788.1">
    <property type="nucleotide sequence ID" value="NZ_CP104395.1"/>
</dbReference>
<dbReference type="PANTHER" id="PTHR35402">
    <property type="entry name" value="INTEGRAL MEMBRANE PROTEIN-RELATED"/>
    <property type="match status" value="1"/>
</dbReference>
<keyword evidence="3 6" id="KW-0812">Transmembrane</keyword>
<feature type="transmembrane region" description="Helical" evidence="6">
    <location>
        <begin position="242"/>
        <end position="270"/>
    </location>
</feature>